<name>A0A1M6TSV3_9BACT</name>
<evidence type="ECO:0000313" key="1">
    <source>
        <dbReference type="EMBL" id="SHK60095.1"/>
    </source>
</evidence>
<dbReference type="AlphaFoldDB" id="A0A1M6TSV3"/>
<proteinExistence type="predicted"/>
<accession>A0A1M6TSV3</accession>
<dbReference type="Proteomes" id="UP000185812">
    <property type="component" value="Unassembled WGS sequence"/>
</dbReference>
<dbReference type="RefSeq" id="WP_072715377.1">
    <property type="nucleotide sequence ID" value="NZ_FRAU01000004.1"/>
</dbReference>
<reference evidence="2" key="1">
    <citation type="submission" date="2016-11" db="EMBL/GenBank/DDBJ databases">
        <authorList>
            <person name="Varghese N."/>
            <person name="Submissions S."/>
        </authorList>
    </citation>
    <scope>NUCLEOTIDE SEQUENCE [LARGE SCALE GENOMIC DNA]</scope>
    <source>
        <strain evidence="2">DSM 22212</strain>
    </source>
</reference>
<dbReference type="EMBL" id="FRAU01000004">
    <property type="protein sequence ID" value="SHK60095.1"/>
    <property type="molecule type" value="Genomic_DNA"/>
</dbReference>
<dbReference type="STRING" id="633813.SAMN04488087_1524"/>
<dbReference type="OrthoDB" id="1495975at2"/>
<keyword evidence="2" id="KW-1185">Reference proteome</keyword>
<organism evidence="1 2">
    <name type="scientific">Rhodothermus profundi</name>
    <dbReference type="NCBI Taxonomy" id="633813"/>
    <lineage>
        <taxon>Bacteria</taxon>
        <taxon>Pseudomonadati</taxon>
        <taxon>Rhodothermota</taxon>
        <taxon>Rhodothermia</taxon>
        <taxon>Rhodothermales</taxon>
        <taxon>Rhodothermaceae</taxon>
        <taxon>Rhodothermus</taxon>
    </lineage>
</organism>
<protein>
    <submittedName>
        <fullName evidence="1">Uncharacterized protein</fullName>
    </submittedName>
</protein>
<evidence type="ECO:0000313" key="2">
    <source>
        <dbReference type="Proteomes" id="UP000185812"/>
    </source>
</evidence>
<sequence length="392" mass="45234">MTEFVRLLHRQLQASFPPTRAYSIRELRQLNLPDALAHYMQHQAIARAETMLPALNETWFETEAPPVREAYQQLCTHLRSHVRVPAQAWSELLRESVQALVHYLVQPIRTLTAHVFTETDTLSADQVLARMHWFLPYAYFREAVALYLKEKQMTHLNQDRFATLLTRIDRELTADFDAEAWVRLLRPLYELAALLPQRPVTLPTSLLIAFFAEKQQSLLVQRLQTRGTALLTTEALRELIADASAAEFDSSIAESEEPLPLWKRFQLQQAAPEDVPTVTETAALPRWMQFYQQPPIAPSSEPSIADLEREVLGETGLRNRELFITHLFNGDQAAYVRVLHLLRDTPTWAEASRLIAQEVFRRYHVNIYSEPAVAFTDAVERRYQKKQASPLQ</sequence>
<gene>
    <name evidence="1" type="ORF">SAMN04488087_1524</name>
</gene>